<dbReference type="PROSITE" id="PS00300">
    <property type="entry name" value="SRP54"/>
    <property type="match status" value="1"/>
</dbReference>
<dbReference type="Gene3D" id="1.10.260.30">
    <property type="entry name" value="Signal recognition particle, SRP54 subunit, M-domain"/>
    <property type="match status" value="1"/>
</dbReference>
<dbReference type="Pfam" id="PF02978">
    <property type="entry name" value="SRP_SPB"/>
    <property type="match status" value="1"/>
</dbReference>
<keyword evidence="9 13" id="KW-0342">GTP-binding</keyword>
<evidence type="ECO:0000313" key="15">
    <source>
        <dbReference type="EMBL" id="ANM86233.1"/>
    </source>
</evidence>
<dbReference type="GO" id="GO:0005829">
    <property type="term" value="C:cytosol"/>
    <property type="evidence" value="ECO:0007669"/>
    <property type="project" value="TreeGrafter"/>
</dbReference>
<name>A0A192ZI78_9EUKA</name>
<proteinExistence type="evidence at transcript level"/>
<dbReference type="InterPro" id="IPR003593">
    <property type="entry name" value="AAA+_ATPase"/>
</dbReference>
<evidence type="ECO:0000256" key="6">
    <source>
        <dbReference type="ARBA" id="ARBA00022801"/>
    </source>
</evidence>
<dbReference type="FunFam" id="3.40.50.300:FF:000022">
    <property type="entry name" value="Signal recognition particle 54 kDa subunit"/>
    <property type="match status" value="1"/>
</dbReference>
<dbReference type="Pfam" id="PF02881">
    <property type="entry name" value="SRP54_N"/>
    <property type="match status" value="1"/>
</dbReference>
<dbReference type="PANTHER" id="PTHR11564:SF5">
    <property type="entry name" value="SIGNAL RECOGNITION PARTICLE SUBUNIT SRP54"/>
    <property type="match status" value="1"/>
</dbReference>
<comment type="subcellular location">
    <subcellularLocation>
        <location evidence="2 13">Cytoplasm</location>
    </subcellularLocation>
    <subcellularLocation>
        <location evidence="1">Endoplasmic reticulum</location>
    </subcellularLocation>
</comment>
<dbReference type="FunFam" id="1.20.120.140:FF:000001">
    <property type="entry name" value="Signal recognition particle GTPase"/>
    <property type="match status" value="1"/>
</dbReference>
<comment type="similarity">
    <text evidence="3 13">Belongs to the GTP-binding SRP family. SRP54 subfamily.</text>
</comment>
<dbReference type="GO" id="GO:0006616">
    <property type="term" value="P:SRP-dependent cotranslational protein targeting to membrane, translocation"/>
    <property type="evidence" value="ECO:0007669"/>
    <property type="project" value="TreeGrafter"/>
</dbReference>
<dbReference type="SMART" id="SM00382">
    <property type="entry name" value="AAA"/>
    <property type="match status" value="1"/>
</dbReference>
<dbReference type="GO" id="GO:0005786">
    <property type="term" value="C:signal recognition particle, endoplasmic reticulum targeting"/>
    <property type="evidence" value="ECO:0007669"/>
    <property type="project" value="UniProtKB-UniRule"/>
</dbReference>
<comment type="catalytic activity">
    <reaction evidence="12">
        <text>GTP + H2O = GDP + phosphate + H(+)</text>
        <dbReference type="Rhea" id="RHEA:19669"/>
        <dbReference type="ChEBI" id="CHEBI:15377"/>
        <dbReference type="ChEBI" id="CHEBI:15378"/>
        <dbReference type="ChEBI" id="CHEBI:37565"/>
        <dbReference type="ChEBI" id="CHEBI:43474"/>
        <dbReference type="ChEBI" id="CHEBI:58189"/>
        <dbReference type="EC" id="3.6.5.4"/>
    </reaction>
    <physiologicalReaction direction="left-to-right" evidence="12">
        <dbReference type="Rhea" id="RHEA:19670"/>
    </physiologicalReaction>
</comment>
<dbReference type="SUPFAM" id="SSF52540">
    <property type="entry name" value="P-loop containing nucleoside triphosphate hydrolases"/>
    <property type="match status" value="1"/>
</dbReference>
<evidence type="ECO:0000256" key="13">
    <source>
        <dbReference type="RuleBase" id="RU364034"/>
    </source>
</evidence>
<keyword evidence="11 13" id="KW-0687">Ribonucleoprotein</keyword>
<dbReference type="InterPro" id="IPR000897">
    <property type="entry name" value="SRP54_GTPase_dom"/>
</dbReference>
<evidence type="ECO:0000256" key="3">
    <source>
        <dbReference type="ARBA" id="ARBA00005450"/>
    </source>
</evidence>
<keyword evidence="5 13" id="KW-0547">Nucleotide-binding</keyword>
<dbReference type="GO" id="GO:0005783">
    <property type="term" value="C:endoplasmic reticulum"/>
    <property type="evidence" value="ECO:0007669"/>
    <property type="project" value="UniProtKB-SubCell"/>
</dbReference>
<dbReference type="InterPro" id="IPR006325">
    <property type="entry name" value="SRP54_euk"/>
</dbReference>
<evidence type="ECO:0000256" key="2">
    <source>
        <dbReference type="ARBA" id="ARBA00004496"/>
    </source>
</evidence>
<accession>A0A192ZI78</accession>
<evidence type="ECO:0000256" key="12">
    <source>
        <dbReference type="ARBA" id="ARBA00048157"/>
    </source>
</evidence>
<reference evidence="15" key="1">
    <citation type="submission" date="2016-05" db="EMBL/GenBank/DDBJ databases">
        <title>Novel hydrogenosomes in the microaerophilic jakobid Stygiella incarcerata.</title>
        <authorList>
            <person name="Leger M.M."/>
            <person name="Eme L."/>
            <person name="Hug L.A."/>
            <person name="Roger A.J."/>
        </authorList>
    </citation>
    <scope>NUCLEOTIDE SEQUENCE</scope>
</reference>
<evidence type="ECO:0000256" key="11">
    <source>
        <dbReference type="ARBA" id="ARBA00023274"/>
    </source>
</evidence>
<keyword evidence="6" id="KW-0378">Hydrolase</keyword>
<protein>
    <recommendedName>
        <fullName evidence="13">Signal recognition particle 54 kDa protein</fullName>
    </recommendedName>
</protein>
<dbReference type="SUPFAM" id="SSF47446">
    <property type="entry name" value="Signal peptide-binding domain"/>
    <property type="match status" value="1"/>
</dbReference>
<comment type="domain">
    <text evidence="13">The NG domain, also named G domain, is a special guanosine triphosphatase (GTPase) domain, which binds GTP and forms a guanosine 5'-triphosphate (GTP)-dependent complex with a homologous NG domain in the SRP receptor subunit SRPRA. The two NG domains undergo cooperative rearrangements upon their assembly, which culminate in the reciprocal activation of the GTPase activity of one another. SRP receptor compaction upon binding with cargo-loaded SRP and GTPase rearrangement drive SRP-mediated cotranslational protein translocation into the ER.</text>
</comment>
<dbReference type="SMART" id="SM00963">
    <property type="entry name" value="SRP54_N"/>
    <property type="match status" value="1"/>
</dbReference>
<dbReference type="GO" id="GO:0008312">
    <property type="term" value="F:7S RNA binding"/>
    <property type="evidence" value="ECO:0007669"/>
    <property type="project" value="UniProtKB-UniRule"/>
</dbReference>
<keyword evidence="8 13" id="KW-0694">RNA-binding</keyword>
<comment type="function">
    <text evidence="13">Component of the signal recognition particle (SRP) complex, a ribonucleoprotein complex that mediates the cotranslational targeting of secretory and membrane proteins to the endoplasmic reticulum (ER).</text>
</comment>
<evidence type="ECO:0000259" key="14">
    <source>
        <dbReference type="PROSITE" id="PS00300"/>
    </source>
</evidence>
<dbReference type="Gene3D" id="3.40.50.300">
    <property type="entry name" value="P-loop containing nucleotide triphosphate hydrolases"/>
    <property type="match status" value="1"/>
</dbReference>
<dbReference type="InterPro" id="IPR036225">
    <property type="entry name" value="SRP/SRP_N"/>
</dbReference>
<dbReference type="InterPro" id="IPR013822">
    <property type="entry name" value="Signal_recog_particl_SRP54_hlx"/>
</dbReference>
<comment type="domain">
    <text evidence="13">The M domain binds the 7SL RNA in presence of SRP19 and binds the signal sequence of presecretory proteins.</text>
</comment>
<gene>
    <name evidence="15" type="primary">srp54</name>
</gene>
<dbReference type="InterPro" id="IPR027417">
    <property type="entry name" value="P-loop_NTPase"/>
</dbReference>
<evidence type="ECO:0000256" key="7">
    <source>
        <dbReference type="ARBA" id="ARBA00022824"/>
    </source>
</evidence>
<dbReference type="EMBL" id="KX235504">
    <property type="protein sequence ID" value="ANM86233.1"/>
    <property type="molecule type" value="mRNA"/>
</dbReference>
<dbReference type="HAMAP" id="MF_00306">
    <property type="entry name" value="SRP54"/>
    <property type="match status" value="1"/>
</dbReference>
<dbReference type="Pfam" id="PF00448">
    <property type="entry name" value="SRP54"/>
    <property type="match status" value="1"/>
</dbReference>
<organism evidence="15">
    <name type="scientific">Stygiella incarcerata</name>
    <dbReference type="NCBI Taxonomy" id="1712417"/>
    <lineage>
        <taxon>Eukaryota</taxon>
        <taxon>Discoba</taxon>
        <taxon>Jakobida</taxon>
        <taxon>Andalucina</taxon>
        <taxon>Stygiellidae</taxon>
        <taxon>Stygiella</taxon>
    </lineage>
</organism>
<dbReference type="InterPro" id="IPR036891">
    <property type="entry name" value="Signal_recog_part_SRP54_M_sf"/>
</dbReference>
<dbReference type="Gene3D" id="1.20.120.140">
    <property type="entry name" value="Signal recognition particle SRP54, nucleotide-binding domain"/>
    <property type="match status" value="1"/>
</dbReference>
<keyword evidence="4 13" id="KW-0963">Cytoplasm</keyword>
<dbReference type="InterPro" id="IPR042101">
    <property type="entry name" value="SRP54_N_sf"/>
</dbReference>
<evidence type="ECO:0000256" key="9">
    <source>
        <dbReference type="ARBA" id="ARBA00023134"/>
    </source>
</evidence>
<evidence type="ECO:0000256" key="1">
    <source>
        <dbReference type="ARBA" id="ARBA00004240"/>
    </source>
</evidence>
<dbReference type="SMART" id="SM00962">
    <property type="entry name" value="SRP54"/>
    <property type="match status" value="1"/>
</dbReference>
<evidence type="ECO:0000256" key="10">
    <source>
        <dbReference type="ARBA" id="ARBA00023135"/>
    </source>
</evidence>
<dbReference type="InterPro" id="IPR004125">
    <property type="entry name" value="Signal_recog_particle_SRP54_M"/>
</dbReference>
<sequence>MVLTELGSKIAGALHRMTESTVIDEEVVDQMVKEIGKALIESDVNVRLVFEIQKKIKKGVDFEALPPGVNKRKLVQNVVFDELCNMLDSGKEPYRPKKGRPNVFMFVGLQGSGKTTTCTKMAYYYQKKGWKAGLVCADTFRAGAFDQLRQNAAKVKVPFYGSYTETDPVQIAREGVEKFKSEKFEIIIVDTSGRHKQEKALFDEMQQVYDVLQPNEVIFVLDGAIGQAAKDQAIAFRATVDVGSVIVTKLDGHAKGGGALSAVAATQCPITFVGLGEHFDQFQQFEKMSFVRRLLGMGDLRGLAEVVKSHGLDKQPELMERLTQGLFSMRDMRDQMTNMMKMGSMASILEMFPGLSHSQLSDADGQEKFKVFLFIMDSMTDAELDHPDIRKIMNASRIARIAKGSGRSSREVGALMDVFKQFQKTFSRMKGRMPRNPQDMQKMIDPRILKQMGGAGGMQNMMRQLTSQFGGMGGMGGMGDLFGGGGGGMG</sequence>
<dbReference type="GO" id="GO:0003924">
    <property type="term" value="F:GTPase activity"/>
    <property type="evidence" value="ECO:0007669"/>
    <property type="project" value="UniProtKB-UniRule"/>
</dbReference>
<dbReference type="PANTHER" id="PTHR11564">
    <property type="entry name" value="SIGNAL RECOGNITION PARTICLE 54K PROTEIN SRP54"/>
    <property type="match status" value="1"/>
</dbReference>
<dbReference type="GO" id="GO:0030942">
    <property type="term" value="F:endoplasmic reticulum signal peptide binding"/>
    <property type="evidence" value="ECO:0007669"/>
    <property type="project" value="TreeGrafter"/>
</dbReference>
<evidence type="ECO:0000256" key="4">
    <source>
        <dbReference type="ARBA" id="ARBA00022490"/>
    </source>
</evidence>
<feature type="domain" description="SRP54-type proteins GTP-binding" evidence="14">
    <location>
        <begin position="269"/>
        <end position="282"/>
    </location>
</feature>
<dbReference type="SUPFAM" id="SSF47364">
    <property type="entry name" value="Domain of the SRP/SRP receptor G-proteins"/>
    <property type="match status" value="1"/>
</dbReference>
<dbReference type="InterPro" id="IPR022941">
    <property type="entry name" value="SRP54"/>
</dbReference>
<dbReference type="CDD" id="cd17875">
    <property type="entry name" value="SRP54_G"/>
    <property type="match status" value="1"/>
</dbReference>
<keyword evidence="7" id="KW-0256">Endoplasmic reticulum</keyword>
<dbReference type="GO" id="GO:0005525">
    <property type="term" value="F:GTP binding"/>
    <property type="evidence" value="ECO:0007669"/>
    <property type="project" value="UniProtKB-UniRule"/>
</dbReference>
<evidence type="ECO:0000256" key="8">
    <source>
        <dbReference type="ARBA" id="ARBA00022884"/>
    </source>
</evidence>
<keyword evidence="10 13" id="KW-0733">Signal recognition particle</keyword>
<dbReference type="AlphaFoldDB" id="A0A192ZI78"/>
<dbReference type="NCBIfam" id="TIGR01425">
    <property type="entry name" value="SRP54_euk"/>
    <property type="match status" value="1"/>
</dbReference>
<evidence type="ECO:0000256" key="5">
    <source>
        <dbReference type="ARBA" id="ARBA00022741"/>
    </source>
</evidence>